<evidence type="ECO:0008006" key="5">
    <source>
        <dbReference type="Google" id="ProtNLM"/>
    </source>
</evidence>
<dbReference type="PROSITE" id="PS50005">
    <property type="entry name" value="TPR"/>
    <property type="match status" value="1"/>
</dbReference>
<evidence type="ECO:0000313" key="4">
    <source>
        <dbReference type="Proteomes" id="UP000216446"/>
    </source>
</evidence>
<feature type="region of interest" description="Disordered" evidence="2">
    <location>
        <begin position="95"/>
        <end position="200"/>
    </location>
</feature>
<name>A0A259U352_9BACT</name>
<protein>
    <recommendedName>
        <fullName evidence="5">Tetratricopeptide repeat protein</fullName>
    </recommendedName>
</protein>
<dbReference type="InterPro" id="IPR019734">
    <property type="entry name" value="TPR_rpt"/>
</dbReference>
<feature type="region of interest" description="Disordered" evidence="2">
    <location>
        <begin position="264"/>
        <end position="288"/>
    </location>
</feature>
<gene>
    <name evidence="3" type="ORF">BSZ36_15580</name>
</gene>
<accession>A0A259U352</accession>
<sequence length="288" mass="31087">MPTDPTSLPTALQVAAGLIAAGRATEAARELNALVRAAPTYAAAYVLLAKAREATGDRVRALDAWHRAYFLVPSSPLVTRERQRLLDTLVPPPARTEEIAQPHPDAPLAEAPAPEPSEPIVPDEDSEASGELPEPSASVLPPFVDSETDERADAPEDSTSGWTRAKGSDDDFLPSLDPIEASPVEFDDLPNAAPLPGADGLDSDLDALIRDLEDAPRIRPDPNFNGPDILANDDDGEEIASETLAQIYAAQKQYERAASVYEKLARQRPDRASEMQQRADEMRQRASQ</sequence>
<feature type="compositionally biased region" description="Low complexity" evidence="2">
    <location>
        <begin position="102"/>
        <end position="112"/>
    </location>
</feature>
<keyword evidence="1" id="KW-0802">TPR repeat</keyword>
<dbReference type="InParanoid" id="A0A259U352"/>
<feature type="repeat" description="TPR" evidence="1">
    <location>
        <begin position="238"/>
        <end position="271"/>
    </location>
</feature>
<proteinExistence type="predicted"/>
<reference evidence="3 4" key="1">
    <citation type="submission" date="2016-11" db="EMBL/GenBank/DDBJ databases">
        <title>Study of marine rhodopsin-containing bacteria.</title>
        <authorList>
            <person name="Yoshizawa S."/>
            <person name="Kumagai Y."/>
            <person name="Kogure K."/>
        </authorList>
    </citation>
    <scope>NUCLEOTIDE SEQUENCE [LARGE SCALE GENOMIC DNA]</scope>
    <source>
        <strain evidence="3 4">SG-29</strain>
    </source>
</reference>
<evidence type="ECO:0000256" key="2">
    <source>
        <dbReference type="SAM" id="MobiDB-lite"/>
    </source>
</evidence>
<evidence type="ECO:0000256" key="1">
    <source>
        <dbReference type="PROSITE-ProRule" id="PRU00339"/>
    </source>
</evidence>
<dbReference type="SUPFAM" id="SSF48452">
    <property type="entry name" value="TPR-like"/>
    <property type="match status" value="1"/>
</dbReference>
<dbReference type="RefSeq" id="WP_094550569.1">
    <property type="nucleotide sequence ID" value="NZ_MQWB01000001.1"/>
</dbReference>
<dbReference type="Proteomes" id="UP000216446">
    <property type="component" value="Unassembled WGS sequence"/>
</dbReference>
<dbReference type="AlphaFoldDB" id="A0A259U352"/>
<dbReference type="Gene3D" id="1.25.40.10">
    <property type="entry name" value="Tetratricopeptide repeat domain"/>
    <property type="match status" value="1"/>
</dbReference>
<comment type="caution">
    <text evidence="3">The sequence shown here is derived from an EMBL/GenBank/DDBJ whole genome shotgun (WGS) entry which is preliminary data.</text>
</comment>
<feature type="region of interest" description="Disordered" evidence="2">
    <location>
        <begin position="214"/>
        <end position="234"/>
    </location>
</feature>
<dbReference type="InterPro" id="IPR011990">
    <property type="entry name" value="TPR-like_helical_dom_sf"/>
</dbReference>
<dbReference type="OrthoDB" id="594666at2"/>
<keyword evidence="4" id="KW-1185">Reference proteome</keyword>
<organism evidence="3 4">
    <name type="scientific">Rubricoccus marinus</name>
    <dbReference type="NCBI Taxonomy" id="716817"/>
    <lineage>
        <taxon>Bacteria</taxon>
        <taxon>Pseudomonadati</taxon>
        <taxon>Rhodothermota</taxon>
        <taxon>Rhodothermia</taxon>
        <taxon>Rhodothermales</taxon>
        <taxon>Rubricoccaceae</taxon>
        <taxon>Rubricoccus</taxon>
    </lineage>
</organism>
<dbReference type="EMBL" id="MQWB01000001">
    <property type="protein sequence ID" value="OZC04277.1"/>
    <property type="molecule type" value="Genomic_DNA"/>
</dbReference>
<evidence type="ECO:0000313" key="3">
    <source>
        <dbReference type="EMBL" id="OZC04277.1"/>
    </source>
</evidence>